<evidence type="ECO:0000313" key="1">
    <source>
        <dbReference type="EMBL" id="AQK50628.1"/>
    </source>
</evidence>
<dbReference type="STRING" id="4577.A0A1D6PVM3"/>
<proteinExistence type="predicted"/>
<dbReference type="SMR" id="A0A1D6PVM3"/>
<name>A0A1D6PVM3_MAIZE</name>
<dbReference type="InParanoid" id="A0A1D6PVM3"/>
<dbReference type="EMBL" id="CM000780">
    <property type="protein sequence ID" value="AQK50628.1"/>
    <property type="molecule type" value="Genomic_DNA"/>
</dbReference>
<organism evidence="1">
    <name type="scientific">Zea mays</name>
    <name type="common">Maize</name>
    <dbReference type="NCBI Taxonomy" id="4577"/>
    <lineage>
        <taxon>Eukaryota</taxon>
        <taxon>Viridiplantae</taxon>
        <taxon>Streptophyta</taxon>
        <taxon>Embryophyta</taxon>
        <taxon>Tracheophyta</taxon>
        <taxon>Spermatophyta</taxon>
        <taxon>Magnoliopsida</taxon>
        <taxon>Liliopsida</taxon>
        <taxon>Poales</taxon>
        <taxon>Poaceae</taxon>
        <taxon>PACMAD clade</taxon>
        <taxon>Panicoideae</taxon>
        <taxon>Andropogonodae</taxon>
        <taxon>Andropogoneae</taxon>
        <taxon>Tripsacinae</taxon>
        <taxon>Zea</taxon>
    </lineage>
</organism>
<reference evidence="1" key="1">
    <citation type="submission" date="2015-12" db="EMBL/GenBank/DDBJ databases">
        <title>Update maize B73 reference genome by single molecule sequencing technologies.</title>
        <authorList>
            <consortium name="Maize Genome Sequencing Project"/>
            <person name="Ware D."/>
        </authorList>
    </citation>
    <scope>NUCLEOTIDE SEQUENCE</scope>
    <source>
        <tissue evidence="1">Seedling</tissue>
    </source>
</reference>
<protein>
    <submittedName>
        <fullName evidence="1">Uncharacterized protein</fullName>
    </submittedName>
</protein>
<sequence>MTLQWVVELYREQRHKTSISHDKLLLKATKEVVGQLWMNHGGGKVEYRWLNTCGKDGILTNATKTRVKMEGAAWEVNGPLEKCYSEKSKVFHGSIKALEKKRKEMIHVKWMGWGWGHMCKKMGFLSALNVISG</sequence>
<dbReference type="AlphaFoldDB" id="A0A1D6PVM3"/>
<gene>
    <name evidence="1" type="ORF">ZEAMMB73_Zm00001d049477</name>
</gene>
<accession>A0A1D6PVM3</accession>